<evidence type="ECO:0000313" key="1">
    <source>
        <dbReference type="EMBL" id="SPY93705.1"/>
    </source>
</evidence>
<accession>A0A2X2C0W9</accession>
<dbReference type="Proteomes" id="UP000251485">
    <property type="component" value="Unassembled WGS sequence"/>
</dbReference>
<dbReference type="EMBL" id="UAUE01000001">
    <property type="protein sequence ID" value="SPY93705.1"/>
    <property type="molecule type" value="Genomic_DNA"/>
</dbReference>
<dbReference type="AlphaFoldDB" id="A0A2X2C0W9"/>
<protein>
    <submittedName>
        <fullName evidence="1">Uncharacterized protein</fullName>
    </submittedName>
</protein>
<reference evidence="1 2" key="1">
    <citation type="submission" date="2018-06" db="EMBL/GenBank/DDBJ databases">
        <authorList>
            <consortium name="Pathogen Informatics"/>
            <person name="Doyle S."/>
        </authorList>
    </citation>
    <scope>NUCLEOTIDE SEQUENCE [LARGE SCALE GENOMIC DNA]</scope>
    <source>
        <strain evidence="1 2">NCTC10975</strain>
    </source>
</reference>
<name>A0A2X2C0W9_PROMI</name>
<proteinExistence type="predicted"/>
<sequence length="52" mass="5942">MEIVIGIIILFAIILVLSGVKNRSTRLSVDCRAFWTLYTYPCSRPSTPYSIY</sequence>
<evidence type="ECO:0000313" key="2">
    <source>
        <dbReference type="Proteomes" id="UP000251485"/>
    </source>
</evidence>
<gene>
    <name evidence="1" type="ORF">NCTC10975_00027</name>
</gene>
<organism evidence="1 2">
    <name type="scientific">Proteus mirabilis</name>
    <dbReference type="NCBI Taxonomy" id="584"/>
    <lineage>
        <taxon>Bacteria</taxon>
        <taxon>Pseudomonadati</taxon>
        <taxon>Pseudomonadota</taxon>
        <taxon>Gammaproteobacteria</taxon>
        <taxon>Enterobacterales</taxon>
        <taxon>Morganellaceae</taxon>
        <taxon>Proteus</taxon>
    </lineage>
</organism>